<evidence type="ECO:0000313" key="3">
    <source>
        <dbReference type="EMBL" id="KAK7912585.1"/>
    </source>
</evidence>
<organism evidence="3 4">
    <name type="scientific">Mugilogobius chulae</name>
    <name type="common">yellowstripe goby</name>
    <dbReference type="NCBI Taxonomy" id="88201"/>
    <lineage>
        <taxon>Eukaryota</taxon>
        <taxon>Metazoa</taxon>
        <taxon>Chordata</taxon>
        <taxon>Craniata</taxon>
        <taxon>Vertebrata</taxon>
        <taxon>Euteleostomi</taxon>
        <taxon>Actinopterygii</taxon>
        <taxon>Neopterygii</taxon>
        <taxon>Teleostei</taxon>
        <taxon>Neoteleostei</taxon>
        <taxon>Acanthomorphata</taxon>
        <taxon>Gobiaria</taxon>
        <taxon>Gobiiformes</taxon>
        <taxon>Gobioidei</taxon>
        <taxon>Gobiidae</taxon>
        <taxon>Gobionellinae</taxon>
        <taxon>Mugilogobius</taxon>
    </lineage>
</organism>
<accession>A0AAW0P7B0</accession>
<feature type="compositionally biased region" description="Basic and acidic residues" evidence="1">
    <location>
        <begin position="330"/>
        <end position="342"/>
    </location>
</feature>
<feature type="domain" description="L1 transposable element RRM" evidence="2">
    <location>
        <begin position="127"/>
        <end position="220"/>
    </location>
</feature>
<proteinExistence type="predicted"/>
<dbReference type="Proteomes" id="UP001460270">
    <property type="component" value="Unassembled WGS sequence"/>
</dbReference>
<protein>
    <recommendedName>
        <fullName evidence="2">L1 transposable element RRM domain-containing protein</fullName>
    </recommendedName>
</protein>
<sequence length="342" mass="39291">MVKEKQGKTKTKKHPEMNNEEPDATEEHVAAKANVEVSVREKMDGDASIDLKMILKEIKDFRQDNAQQFREIKDQIKVTNDNLGLLEERVLDSEERIQAMEDAIGELAKLQSKLELQIIDQEGRSRRNNLRIYGVVEGEEKNAPTMTDFVERLLKENLPLTSSLDLHIERAHRALAAAPPEGAPPRSIIVRFLSYKTKDEVLKKAWQSKGFLWKGKQVNVDHDYAPDVLKQRQTYAEAKRVLKQRGIRFQTPFPAKLRVFYPDGTKLYNTAEDATKEMSEKGLPVSVFTPPENLMSRIKKLTWSTAEGRRRTPQLQRARENLAQAGSSSIKDRLQQFRREQS</sequence>
<dbReference type="AlphaFoldDB" id="A0AAW0P7B0"/>
<dbReference type="PANTHER" id="PTHR11505">
    <property type="entry name" value="L1 TRANSPOSABLE ELEMENT-RELATED"/>
    <property type="match status" value="1"/>
</dbReference>
<comment type="caution">
    <text evidence="3">The sequence shown here is derived from an EMBL/GenBank/DDBJ whole genome shotgun (WGS) entry which is preliminary data.</text>
</comment>
<gene>
    <name evidence="3" type="ORF">WMY93_012796</name>
</gene>
<dbReference type="InterPro" id="IPR004244">
    <property type="entry name" value="Transposase_22"/>
</dbReference>
<reference evidence="4" key="1">
    <citation type="submission" date="2024-04" db="EMBL/GenBank/DDBJ databases">
        <title>Salinicola lusitanus LLJ914,a marine bacterium isolated from the Okinawa Trough.</title>
        <authorList>
            <person name="Li J."/>
        </authorList>
    </citation>
    <scope>NUCLEOTIDE SEQUENCE [LARGE SCALE GENOMIC DNA]</scope>
</reference>
<feature type="region of interest" description="Disordered" evidence="1">
    <location>
        <begin position="1"/>
        <end position="29"/>
    </location>
</feature>
<evidence type="ECO:0000313" key="4">
    <source>
        <dbReference type="Proteomes" id="UP001460270"/>
    </source>
</evidence>
<dbReference type="Pfam" id="PF02994">
    <property type="entry name" value="Transposase_22"/>
    <property type="match status" value="1"/>
</dbReference>
<dbReference type="EMBL" id="JBBPFD010000009">
    <property type="protein sequence ID" value="KAK7912585.1"/>
    <property type="molecule type" value="Genomic_DNA"/>
</dbReference>
<feature type="region of interest" description="Disordered" evidence="1">
    <location>
        <begin position="306"/>
        <end position="342"/>
    </location>
</feature>
<name>A0AAW0P7B0_9GOBI</name>
<keyword evidence="4" id="KW-1185">Reference proteome</keyword>
<evidence type="ECO:0000259" key="2">
    <source>
        <dbReference type="Pfam" id="PF02994"/>
    </source>
</evidence>
<dbReference type="InterPro" id="IPR043636">
    <property type="entry name" value="L1_RRM_dom"/>
</dbReference>
<dbReference type="Gene3D" id="3.30.70.1820">
    <property type="entry name" value="L1 transposable element, RRM domain"/>
    <property type="match status" value="1"/>
</dbReference>
<evidence type="ECO:0000256" key="1">
    <source>
        <dbReference type="SAM" id="MobiDB-lite"/>
    </source>
</evidence>